<feature type="domain" description="ABC transporter" evidence="4">
    <location>
        <begin position="1"/>
        <end position="224"/>
    </location>
</feature>
<keyword evidence="2" id="KW-0547">Nucleotide-binding</keyword>
<dbReference type="Proteomes" id="UP000323521">
    <property type="component" value="Chromosome"/>
</dbReference>
<dbReference type="FunFam" id="3.40.50.300:FF:000042">
    <property type="entry name" value="Maltose/maltodextrin ABC transporter, ATP-binding protein"/>
    <property type="match status" value="1"/>
</dbReference>
<evidence type="ECO:0000313" key="6">
    <source>
        <dbReference type="Proteomes" id="UP000323521"/>
    </source>
</evidence>
<proteinExistence type="predicted"/>
<keyword evidence="1" id="KW-0813">Transport</keyword>
<dbReference type="InterPro" id="IPR008995">
    <property type="entry name" value="Mo/tungstate-bd_C_term_dom"/>
</dbReference>
<dbReference type="AlphaFoldDB" id="A0A3G1L120"/>
<reference evidence="5 6" key="1">
    <citation type="submission" date="2016-10" db="EMBL/GenBank/DDBJ databases">
        <title>Complete Genome Sequence of Peptococcaceae strain DCMF.</title>
        <authorList>
            <person name="Edwards R.J."/>
            <person name="Holland S.I."/>
            <person name="Deshpande N.P."/>
            <person name="Wong Y.K."/>
            <person name="Ertan H."/>
            <person name="Manefield M."/>
            <person name="Russell T.L."/>
            <person name="Lee M.J."/>
        </authorList>
    </citation>
    <scope>NUCLEOTIDE SEQUENCE [LARGE SCALE GENOMIC DNA]</scope>
    <source>
        <strain evidence="5 6">DCMF</strain>
    </source>
</reference>
<dbReference type="InterPro" id="IPR013611">
    <property type="entry name" value="Transp-assoc_OB_typ2"/>
</dbReference>
<dbReference type="InterPro" id="IPR003439">
    <property type="entry name" value="ABC_transporter-like_ATP-bd"/>
</dbReference>
<dbReference type="InterPro" id="IPR017871">
    <property type="entry name" value="ABC_transporter-like_CS"/>
</dbReference>
<keyword evidence="3" id="KW-0067">ATP-binding</keyword>
<dbReference type="Pfam" id="PF08402">
    <property type="entry name" value="TOBE_2"/>
    <property type="match status" value="1"/>
</dbReference>
<dbReference type="GO" id="GO:0055052">
    <property type="term" value="C:ATP-binding cassette (ABC) transporter complex, substrate-binding subunit-containing"/>
    <property type="evidence" value="ECO:0007669"/>
    <property type="project" value="TreeGrafter"/>
</dbReference>
<dbReference type="PANTHER" id="PTHR43875:SF1">
    <property type="entry name" value="OSMOPROTECTIVE COMPOUNDS UPTAKE ATP-BINDING PROTEIN GGTA"/>
    <property type="match status" value="1"/>
</dbReference>
<sequence>MRFGSNEVLKGINLDIPNGEFLTLLGPSGCGKTTLLRIVAGFLAPHSGSILINGKDVTKLAAYERGLGMVFQNYALWPHKNVEEHLSFGLKLAKIKPNEITERTKWALDLVGLSGFEKRVPAELSGGQQQRVALARAISLHPTILLLDEPLSNLDRKLRDEMRVELRLLQQKLGITTIYVTHDQTEALTMSDRIVVMCNGEIEQIADPRNLYERPANVFVAKFLGTNNMVSVKVHSLGNGKAAINLDGQELVVPVTNLSFNEKEAYLLLRPENVVFANFENDGKTKLTGTVTIAVFEGKEMRYTIALDNSQITLGIASSGAKEYAVGDKVELRIIKGALVSKEGRERNE</sequence>
<dbReference type="Pfam" id="PF00005">
    <property type="entry name" value="ABC_tran"/>
    <property type="match status" value="1"/>
</dbReference>
<dbReference type="GO" id="GO:0016887">
    <property type="term" value="F:ATP hydrolysis activity"/>
    <property type="evidence" value="ECO:0007669"/>
    <property type="project" value="InterPro"/>
</dbReference>
<evidence type="ECO:0000313" key="5">
    <source>
        <dbReference type="EMBL" id="ATW28473.1"/>
    </source>
</evidence>
<name>A0A3G1L120_FORW1</name>
<keyword evidence="6" id="KW-1185">Reference proteome</keyword>
<dbReference type="InterPro" id="IPR027417">
    <property type="entry name" value="P-loop_NTPase"/>
</dbReference>
<dbReference type="InterPro" id="IPR047641">
    <property type="entry name" value="ABC_transpr_MalK/UgpC-like"/>
</dbReference>
<dbReference type="SUPFAM" id="SSF52540">
    <property type="entry name" value="P-loop containing nucleoside triphosphate hydrolases"/>
    <property type="match status" value="1"/>
</dbReference>
<dbReference type="PROSITE" id="PS50893">
    <property type="entry name" value="ABC_TRANSPORTER_2"/>
    <property type="match status" value="1"/>
</dbReference>
<gene>
    <name evidence="5" type="ORF">DCMF_08645</name>
</gene>
<organism evidence="5 6">
    <name type="scientific">Formimonas warabiya</name>
    <dbReference type="NCBI Taxonomy" id="1761012"/>
    <lineage>
        <taxon>Bacteria</taxon>
        <taxon>Bacillati</taxon>
        <taxon>Bacillota</taxon>
        <taxon>Clostridia</taxon>
        <taxon>Eubacteriales</taxon>
        <taxon>Peptococcaceae</taxon>
        <taxon>Candidatus Formimonas</taxon>
    </lineage>
</organism>
<dbReference type="KEGG" id="fwa:DCMF_08645"/>
<dbReference type="GO" id="GO:0005524">
    <property type="term" value="F:ATP binding"/>
    <property type="evidence" value="ECO:0007669"/>
    <property type="project" value="UniProtKB-KW"/>
</dbReference>
<evidence type="ECO:0000259" key="4">
    <source>
        <dbReference type="PROSITE" id="PS50893"/>
    </source>
</evidence>
<protein>
    <recommendedName>
        <fullName evidence="4">ABC transporter domain-containing protein</fullName>
    </recommendedName>
</protein>
<dbReference type="PROSITE" id="PS00211">
    <property type="entry name" value="ABC_TRANSPORTER_1"/>
    <property type="match status" value="1"/>
</dbReference>
<dbReference type="Gene3D" id="3.40.50.300">
    <property type="entry name" value="P-loop containing nucleotide triphosphate hydrolases"/>
    <property type="match status" value="1"/>
</dbReference>
<dbReference type="Gene3D" id="2.40.50.100">
    <property type="match status" value="1"/>
</dbReference>
<dbReference type="SMART" id="SM00382">
    <property type="entry name" value="AAA"/>
    <property type="match status" value="1"/>
</dbReference>
<dbReference type="EMBL" id="CP017634">
    <property type="protein sequence ID" value="ATW28473.1"/>
    <property type="molecule type" value="Genomic_DNA"/>
</dbReference>
<evidence type="ECO:0000256" key="2">
    <source>
        <dbReference type="ARBA" id="ARBA00022741"/>
    </source>
</evidence>
<evidence type="ECO:0000256" key="3">
    <source>
        <dbReference type="ARBA" id="ARBA00022840"/>
    </source>
</evidence>
<dbReference type="InterPro" id="IPR003593">
    <property type="entry name" value="AAA+_ATPase"/>
</dbReference>
<evidence type="ECO:0000256" key="1">
    <source>
        <dbReference type="ARBA" id="ARBA00022448"/>
    </source>
</evidence>
<accession>A0A3G1L120</accession>
<dbReference type="GO" id="GO:0140359">
    <property type="term" value="F:ABC-type transporter activity"/>
    <property type="evidence" value="ECO:0007669"/>
    <property type="project" value="UniProtKB-ARBA"/>
</dbReference>
<dbReference type="SUPFAM" id="SSF50331">
    <property type="entry name" value="MOP-like"/>
    <property type="match status" value="1"/>
</dbReference>
<dbReference type="PANTHER" id="PTHR43875">
    <property type="entry name" value="MALTODEXTRIN IMPORT ATP-BINDING PROTEIN MSMX"/>
    <property type="match status" value="1"/>
</dbReference>